<dbReference type="PROSITE" id="PS51257">
    <property type="entry name" value="PROKAR_LIPOPROTEIN"/>
    <property type="match status" value="1"/>
</dbReference>
<accession>A0A2M7BDT2</accession>
<gene>
    <name evidence="2" type="ORF">COS54_01260</name>
</gene>
<keyword evidence="1" id="KW-0732">Signal</keyword>
<name>A0A2M7BDT2_9BACT</name>
<evidence type="ECO:0000313" key="2">
    <source>
        <dbReference type="EMBL" id="PIV01272.1"/>
    </source>
</evidence>
<organism evidence="2 3">
    <name type="scientific">Candidatus Shapirobacteria bacterium CG03_land_8_20_14_0_80_39_12</name>
    <dbReference type="NCBI Taxonomy" id="1974879"/>
    <lineage>
        <taxon>Bacteria</taxon>
        <taxon>Candidatus Shapironibacteriota</taxon>
    </lineage>
</organism>
<dbReference type="Proteomes" id="UP000229631">
    <property type="component" value="Unassembled WGS sequence"/>
</dbReference>
<proteinExistence type="predicted"/>
<evidence type="ECO:0000313" key="3">
    <source>
        <dbReference type="Proteomes" id="UP000229631"/>
    </source>
</evidence>
<reference evidence="3" key="1">
    <citation type="submission" date="2017-09" db="EMBL/GenBank/DDBJ databases">
        <title>Depth-based differentiation of microbial function through sediment-hosted aquifers and enrichment of novel symbionts in the deep terrestrial subsurface.</title>
        <authorList>
            <person name="Probst A.J."/>
            <person name="Ladd B."/>
            <person name="Jarett J.K."/>
            <person name="Geller-Mcgrath D.E."/>
            <person name="Sieber C.M.K."/>
            <person name="Emerson J.B."/>
            <person name="Anantharaman K."/>
            <person name="Thomas B.C."/>
            <person name="Malmstrom R."/>
            <person name="Stieglmeier M."/>
            <person name="Klingl A."/>
            <person name="Woyke T."/>
            <person name="Ryan C.M."/>
            <person name="Banfield J.F."/>
        </authorList>
    </citation>
    <scope>NUCLEOTIDE SEQUENCE [LARGE SCALE GENOMIC DNA]</scope>
</reference>
<dbReference type="AlphaFoldDB" id="A0A2M7BDT2"/>
<evidence type="ECO:0000256" key="1">
    <source>
        <dbReference type="SAM" id="SignalP"/>
    </source>
</evidence>
<protein>
    <recommendedName>
        <fullName evidence="4">Lipoprotein</fullName>
    </recommendedName>
</protein>
<feature type="chain" id="PRO_5014805290" description="Lipoprotein" evidence="1">
    <location>
        <begin position="24"/>
        <end position="267"/>
    </location>
</feature>
<sequence length="267" mass="28717">MKKVFIFISLLVTTLLLSGCGLKKTTTETLPNAEPTPVPTKPIEQSIKERPYVSLLPTADRHWVTMEIKKIPQDTKGLDYDLTYFADFEGSKIERGVSTGGVPVDLNGATEYSKKVLFGSASCTTGTCKYKYDENVTEGALSIKFVGGEKYETAYRIQKGKEAAADGFSTGDGVFMLKASLPTNSVYLIASSIGLLAQLPPGVIAKSLPYAVFPSFSGKATVSFKTDLSRAVIYAYNSSGWQKLATIISDNLAKAESSGASLFILAQ</sequence>
<feature type="signal peptide" evidence="1">
    <location>
        <begin position="1"/>
        <end position="23"/>
    </location>
</feature>
<dbReference type="EMBL" id="PEVC01000025">
    <property type="protein sequence ID" value="PIV01272.1"/>
    <property type="molecule type" value="Genomic_DNA"/>
</dbReference>
<comment type="caution">
    <text evidence="2">The sequence shown here is derived from an EMBL/GenBank/DDBJ whole genome shotgun (WGS) entry which is preliminary data.</text>
</comment>
<evidence type="ECO:0008006" key="4">
    <source>
        <dbReference type="Google" id="ProtNLM"/>
    </source>
</evidence>